<organism evidence="6 7">
    <name type="scientific">Clostridium tagluense</name>
    <dbReference type="NCBI Taxonomy" id="360422"/>
    <lineage>
        <taxon>Bacteria</taxon>
        <taxon>Bacillati</taxon>
        <taxon>Bacillota</taxon>
        <taxon>Clostridia</taxon>
        <taxon>Eubacteriales</taxon>
        <taxon>Clostridiaceae</taxon>
        <taxon>Clostridium</taxon>
    </lineage>
</organism>
<accession>A0A401UK13</accession>
<evidence type="ECO:0000313" key="7">
    <source>
        <dbReference type="Proteomes" id="UP000287872"/>
    </source>
</evidence>
<dbReference type="AlphaFoldDB" id="A0A401UK13"/>
<dbReference type="PANTHER" id="PTHR42759:SF5">
    <property type="entry name" value="METHANOL DEHYDROGENASE REGULATOR"/>
    <property type="match status" value="1"/>
</dbReference>
<evidence type="ECO:0000256" key="2">
    <source>
        <dbReference type="ARBA" id="ARBA00022840"/>
    </source>
</evidence>
<keyword evidence="7" id="KW-1185">Reference proteome</keyword>
<name>A0A401UK13_9CLOT</name>
<feature type="domain" description="ChlI/MoxR AAA lid" evidence="5">
    <location>
        <begin position="231"/>
        <end position="303"/>
    </location>
</feature>
<dbReference type="PANTHER" id="PTHR42759">
    <property type="entry name" value="MOXR FAMILY PROTEIN"/>
    <property type="match status" value="1"/>
</dbReference>
<dbReference type="FunFam" id="3.40.50.300:FF:000640">
    <property type="entry name" value="MoxR family ATPase"/>
    <property type="match status" value="1"/>
</dbReference>
<dbReference type="OrthoDB" id="9808397at2"/>
<dbReference type="PIRSF" id="PIRSF002849">
    <property type="entry name" value="AAA_ATPase_chaperone_MoxR_prd"/>
    <property type="match status" value="1"/>
</dbReference>
<dbReference type="GO" id="GO:0016887">
    <property type="term" value="F:ATP hydrolysis activity"/>
    <property type="evidence" value="ECO:0007669"/>
    <property type="project" value="InterPro"/>
</dbReference>
<dbReference type="InterPro" id="IPR041628">
    <property type="entry name" value="ChlI/MoxR_AAA_lid"/>
</dbReference>
<keyword evidence="1" id="KW-0547">Nucleotide-binding</keyword>
<dbReference type="CDD" id="cd00009">
    <property type="entry name" value="AAA"/>
    <property type="match status" value="1"/>
</dbReference>
<feature type="domain" description="ATPase AAA-3" evidence="4">
    <location>
        <begin position="38"/>
        <end position="168"/>
    </location>
</feature>
<evidence type="ECO:0000256" key="1">
    <source>
        <dbReference type="ARBA" id="ARBA00022741"/>
    </source>
</evidence>
<evidence type="ECO:0000259" key="5">
    <source>
        <dbReference type="Pfam" id="PF17863"/>
    </source>
</evidence>
<dbReference type="InterPro" id="IPR050764">
    <property type="entry name" value="CbbQ/NirQ/NorQ/GpvN"/>
</dbReference>
<dbReference type="InterPro" id="IPR027417">
    <property type="entry name" value="P-loop_NTPase"/>
</dbReference>
<keyword evidence="2" id="KW-0067">ATP-binding</keyword>
<comment type="caution">
    <text evidence="6">The sequence shown here is derived from an EMBL/GenBank/DDBJ whole genome shotgun (WGS) entry which is preliminary data.</text>
</comment>
<dbReference type="Gene3D" id="1.10.8.80">
    <property type="entry name" value="Magnesium chelatase subunit I, C-Terminal domain"/>
    <property type="match status" value="1"/>
</dbReference>
<reference evidence="6 7" key="1">
    <citation type="submission" date="2018-11" db="EMBL/GenBank/DDBJ databases">
        <title>Genome sequencing and assembly of Clostridium tagluense strain A121.</title>
        <authorList>
            <person name="Murakami T."/>
            <person name="Segawa T."/>
            <person name="Shcherbakova V.A."/>
            <person name="Mori H."/>
            <person name="Yoshimura Y."/>
        </authorList>
    </citation>
    <scope>NUCLEOTIDE SEQUENCE [LARGE SCALE GENOMIC DNA]</scope>
    <source>
        <strain evidence="6 7">A121</strain>
    </source>
</reference>
<evidence type="ECO:0000313" key="6">
    <source>
        <dbReference type="EMBL" id="GCD09868.1"/>
    </source>
</evidence>
<dbReference type="Pfam" id="PF07726">
    <property type="entry name" value="AAA_3"/>
    <property type="match status" value="1"/>
</dbReference>
<sequence length="313" mass="35113">MTNEVELVHKIADNIEKVILGKRLEVYNILKGILANGHILIEDIPGVGKTTLIKALAKSLSLSYSRIQFTPDLLPSDIIGVSIYNQKTMEFEYKKGPIFSNIVLADEINRTSPKTQSALLEAMEEKQISEGGITYKLKEPFLVLATENPIEYEGTFSLPEAQLDRFMIKVSIGYPNSDAEVDILELYRQNNPIEELEAVATEDDIIYLQKKVREIHVEKELNEYIVKIVNATRDNSFILLGGSIRASLALQRLAQATALINGRDYIIPEDIRGNVMIVLSHRITLTSSARANNYSTQQVISDILKTIQVPKVK</sequence>
<dbReference type="SUPFAM" id="SSF52540">
    <property type="entry name" value="P-loop containing nucleoside triphosphate hydrolases"/>
    <property type="match status" value="1"/>
</dbReference>
<dbReference type="GO" id="GO:0005524">
    <property type="term" value="F:ATP binding"/>
    <property type="evidence" value="ECO:0007669"/>
    <property type="project" value="UniProtKB-KW"/>
</dbReference>
<comment type="similarity">
    <text evidence="3">Belongs to the MoxR family.</text>
</comment>
<dbReference type="Pfam" id="PF17863">
    <property type="entry name" value="AAA_lid_2"/>
    <property type="match status" value="1"/>
</dbReference>
<proteinExistence type="inferred from homology"/>
<evidence type="ECO:0000256" key="3">
    <source>
        <dbReference type="ARBA" id="ARBA00061607"/>
    </source>
</evidence>
<dbReference type="InterPro" id="IPR011703">
    <property type="entry name" value="ATPase_AAA-3"/>
</dbReference>
<protein>
    <submittedName>
        <fullName evidence="6">Magnesium chelatase</fullName>
    </submittedName>
</protein>
<evidence type="ECO:0000259" key="4">
    <source>
        <dbReference type="Pfam" id="PF07726"/>
    </source>
</evidence>
<dbReference type="EMBL" id="BHYK01000006">
    <property type="protein sequence ID" value="GCD09868.1"/>
    <property type="molecule type" value="Genomic_DNA"/>
</dbReference>
<gene>
    <name evidence="6" type="ORF">Ctaglu_14910</name>
</gene>
<dbReference type="Gene3D" id="3.40.50.300">
    <property type="entry name" value="P-loop containing nucleotide triphosphate hydrolases"/>
    <property type="match status" value="1"/>
</dbReference>
<dbReference type="Proteomes" id="UP000287872">
    <property type="component" value="Unassembled WGS sequence"/>
</dbReference>
<dbReference type="RefSeq" id="WP_124999682.1">
    <property type="nucleotide sequence ID" value="NZ_BHYK01000006.1"/>
</dbReference>